<protein>
    <submittedName>
        <fullName evidence="1">Alpha-methylacyl-CoA racemase</fullName>
    </submittedName>
</protein>
<keyword evidence="2" id="KW-1185">Reference proteome</keyword>
<dbReference type="InterPro" id="IPR023606">
    <property type="entry name" value="CoA-Trfase_III_dom_1_sf"/>
</dbReference>
<dbReference type="RefSeq" id="WP_009869015.1">
    <property type="nucleotide sequence ID" value="NZ_JXSL01000025.1"/>
</dbReference>
<dbReference type="PANTHER" id="PTHR48228">
    <property type="entry name" value="SUCCINYL-COA--D-CITRAMALATE COA-TRANSFERASE"/>
    <property type="match status" value="1"/>
</dbReference>
<dbReference type="STRING" id="272627.CCC_03334"/>
<dbReference type="SUPFAM" id="SSF89796">
    <property type="entry name" value="CoA-transferase family III (CaiB/BaiF)"/>
    <property type="match status" value="1"/>
</dbReference>
<evidence type="ECO:0000313" key="2">
    <source>
        <dbReference type="Proteomes" id="UP000031971"/>
    </source>
</evidence>
<dbReference type="OrthoDB" id="9781472at2"/>
<proteinExistence type="predicted"/>
<dbReference type="Gene3D" id="3.40.50.10540">
    <property type="entry name" value="Crotonobetainyl-coa:carnitine coa-transferase, domain 1"/>
    <property type="match status" value="1"/>
</dbReference>
<comment type="caution">
    <text evidence="1">The sequence shown here is derived from an EMBL/GenBank/DDBJ whole genome shotgun (WGS) entry which is preliminary data.</text>
</comment>
<dbReference type="EMBL" id="JXSL01000025">
    <property type="protein sequence ID" value="KIL99116.1"/>
    <property type="molecule type" value="Genomic_DNA"/>
</dbReference>
<dbReference type="Pfam" id="PF02515">
    <property type="entry name" value="CoA_transf_3"/>
    <property type="match status" value="1"/>
</dbReference>
<organism evidence="1 2">
    <name type="scientific">Paramagnetospirillum magnetotacticum MS-1</name>
    <dbReference type="NCBI Taxonomy" id="272627"/>
    <lineage>
        <taxon>Bacteria</taxon>
        <taxon>Pseudomonadati</taxon>
        <taxon>Pseudomonadota</taxon>
        <taxon>Alphaproteobacteria</taxon>
        <taxon>Rhodospirillales</taxon>
        <taxon>Magnetospirillaceae</taxon>
        <taxon>Paramagnetospirillum</taxon>
    </lineage>
</organism>
<dbReference type="Gene3D" id="3.30.1540.10">
    <property type="entry name" value="formyl-coa transferase, domain 3"/>
    <property type="match status" value="1"/>
</dbReference>
<dbReference type="AlphaFoldDB" id="A0A0C2V232"/>
<reference evidence="1 2" key="1">
    <citation type="submission" date="2015-01" db="EMBL/GenBank/DDBJ databases">
        <title>Genome Sequence of Magnetospirillum magnetotacticum Strain MS-1.</title>
        <authorList>
            <person name="Marinov G.K."/>
            <person name="Smalley M.D."/>
            <person name="DeSalvo G."/>
        </authorList>
    </citation>
    <scope>NUCLEOTIDE SEQUENCE [LARGE SCALE GENOMIC DNA]</scope>
    <source>
        <strain evidence="1 2">MS-1</strain>
    </source>
</reference>
<dbReference type="GO" id="GO:0003824">
    <property type="term" value="F:catalytic activity"/>
    <property type="evidence" value="ECO:0007669"/>
    <property type="project" value="InterPro"/>
</dbReference>
<evidence type="ECO:0000313" key="1">
    <source>
        <dbReference type="EMBL" id="KIL99116.1"/>
    </source>
</evidence>
<dbReference type="Proteomes" id="UP000031971">
    <property type="component" value="Unassembled WGS sequence"/>
</dbReference>
<gene>
    <name evidence="1" type="ORF">CCC_03334</name>
</gene>
<accession>A0A0C2V232</accession>
<dbReference type="InterPro" id="IPR003673">
    <property type="entry name" value="CoA-Trfase_fam_III"/>
</dbReference>
<dbReference type="InterPro" id="IPR050509">
    <property type="entry name" value="CoA-transferase_III"/>
</dbReference>
<sequence>MIADCLAGLKVLDLSMYIPGPLATLWLSDLGAEVIKVESPAGDPMRTMGPVDEDGTTAFYKLANANKTIVTLDLKSAEGKARFAEMVAKADVLLEGFRPGVLDRLGFGLKRLHEINPRLVHCALSGYGGTGPFATRAGHDVTYLAVTGLLAASGPAERPVMTFPPLADHAGAMLAVNAILAALLKRSTSGKGTSIDISLAEAALSWMGGVLTMAHRWGDPKREHDLINGGAAFYRIYKTKDGRFAAIAALEEKFWQSFCTALDKPEWLSRQAEPLPQTALIAEMEALFASRSLAEWTALLEPADCTFEPVLEPHEVANHPHHQARGFTHLSEQGLVEVVLPVLMDGERPRQRRPLAEKPAKMVISGWS</sequence>
<name>A0A0C2V232_PARME</name>
<dbReference type="PANTHER" id="PTHR48228:SF5">
    <property type="entry name" value="ALPHA-METHYLACYL-COA RACEMASE"/>
    <property type="match status" value="1"/>
</dbReference>
<dbReference type="InterPro" id="IPR044855">
    <property type="entry name" value="CoA-Trfase_III_dom3_sf"/>
</dbReference>